<dbReference type="Proteomes" id="UP001163603">
    <property type="component" value="Chromosome 8"/>
</dbReference>
<proteinExistence type="predicted"/>
<organism evidence="1 2">
    <name type="scientific">Pistacia integerrima</name>
    <dbReference type="NCBI Taxonomy" id="434235"/>
    <lineage>
        <taxon>Eukaryota</taxon>
        <taxon>Viridiplantae</taxon>
        <taxon>Streptophyta</taxon>
        <taxon>Embryophyta</taxon>
        <taxon>Tracheophyta</taxon>
        <taxon>Spermatophyta</taxon>
        <taxon>Magnoliopsida</taxon>
        <taxon>eudicotyledons</taxon>
        <taxon>Gunneridae</taxon>
        <taxon>Pentapetalae</taxon>
        <taxon>rosids</taxon>
        <taxon>malvids</taxon>
        <taxon>Sapindales</taxon>
        <taxon>Anacardiaceae</taxon>
        <taxon>Pistacia</taxon>
    </lineage>
</organism>
<evidence type="ECO:0000313" key="2">
    <source>
        <dbReference type="Proteomes" id="UP001163603"/>
    </source>
</evidence>
<reference evidence="2" key="1">
    <citation type="journal article" date="2023" name="G3 (Bethesda)">
        <title>Genome assembly and association tests identify interacting loci associated with vigor, precocity, and sex in interspecific pistachio rootstocks.</title>
        <authorList>
            <person name="Palmer W."/>
            <person name="Jacygrad E."/>
            <person name="Sagayaradj S."/>
            <person name="Cavanaugh K."/>
            <person name="Han R."/>
            <person name="Bertier L."/>
            <person name="Beede B."/>
            <person name="Kafkas S."/>
            <person name="Golino D."/>
            <person name="Preece J."/>
            <person name="Michelmore R."/>
        </authorList>
    </citation>
    <scope>NUCLEOTIDE SEQUENCE [LARGE SCALE GENOMIC DNA]</scope>
</reference>
<accession>A0ACC0Y9Z2</accession>
<keyword evidence="2" id="KW-1185">Reference proteome</keyword>
<sequence length="100" mass="11112">MITGLAKNGLGEDAIDCFSRFKRTGLKPDGIIPSMKHYVSIVNMLGSTGYLDEALEFIEKMPMEASVDVWETLMNVCRIHGNRSLVTDVLSLLSSWIPHV</sequence>
<dbReference type="EMBL" id="CM047743">
    <property type="protein sequence ID" value="KAJ0031325.1"/>
    <property type="molecule type" value="Genomic_DNA"/>
</dbReference>
<gene>
    <name evidence="1" type="ORF">Pint_14447</name>
</gene>
<evidence type="ECO:0000313" key="1">
    <source>
        <dbReference type="EMBL" id="KAJ0031325.1"/>
    </source>
</evidence>
<name>A0ACC0Y9Z2_9ROSI</name>
<protein>
    <submittedName>
        <fullName evidence="1">Uncharacterized protein</fullName>
    </submittedName>
</protein>
<comment type="caution">
    <text evidence="1">The sequence shown here is derived from an EMBL/GenBank/DDBJ whole genome shotgun (WGS) entry which is preliminary data.</text>
</comment>